<dbReference type="Gene3D" id="2.60.120.10">
    <property type="entry name" value="Jelly Rolls"/>
    <property type="match status" value="1"/>
</dbReference>
<evidence type="ECO:0000313" key="6">
    <source>
        <dbReference type="Proteomes" id="UP000274907"/>
    </source>
</evidence>
<dbReference type="FunFam" id="2.60.120.10:FF:000274">
    <property type="entry name" value="Gentisate 1,2-dioxygenase"/>
    <property type="match status" value="1"/>
</dbReference>
<name>A0A3S0B5T0_9CORY</name>
<proteinExistence type="predicted"/>
<keyword evidence="1" id="KW-0223">Dioxygenase</keyword>
<comment type="caution">
    <text evidence="5">The sequence shown here is derived from an EMBL/GenBank/DDBJ whole genome shotgun (WGS) entry which is preliminary data.</text>
</comment>
<dbReference type="Proteomes" id="UP000274907">
    <property type="component" value="Unassembled WGS sequence"/>
</dbReference>
<keyword evidence="6" id="KW-1185">Reference proteome</keyword>
<dbReference type="RefSeq" id="WP_126119539.1">
    <property type="nucleotide sequence ID" value="NZ_RXHJ01000002.1"/>
</dbReference>
<dbReference type="Pfam" id="PF07883">
    <property type="entry name" value="Cupin_2"/>
    <property type="match status" value="2"/>
</dbReference>
<keyword evidence="2" id="KW-0560">Oxidoreductase</keyword>
<dbReference type="EMBL" id="RXHJ01000002">
    <property type="protein sequence ID" value="RSZ65444.1"/>
    <property type="molecule type" value="Genomic_DNA"/>
</dbReference>
<dbReference type="InterPro" id="IPR013096">
    <property type="entry name" value="Cupin_2"/>
</dbReference>
<gene>
    <name evidence="5" type="ORF">EAH68_01400</name>
</gene>
<evidence type="ECO:0000313" key="5">
    <source>
        <dbReference type="EMBL" id="RSZ65444.1"/>
    </source>
</evidence>
<dbReference type="SUPFAM" id="SSF51182">
    <property type="entry name" value="RmlC-like cupins"/>
    <property type="match status" value="1"/>
</dbReference>
<dbReference type="PANTHER" id="PTHR41517:SF1">
    <property type="entry name" value="CUPIN"/>
    <property type="match status" value="1"/>
</dbReference>
<evidence type="ECO:0000259" key="4">
    <source>
        <dbReference type="Pfam" id="PF07883"/>
    </source>
</evidence>
<dbReference type="InterPro" id="IPR014710">
    <property type="entry name" value="RmlC-like_jellyroll"/>
</dbReference>
<evidence type="ECO:0000256" key="2">
    <source>
        <dbReference type="ARBA" id="ARBA00023002"/>
    </source>
</evidence>
<dbReference type="CDD" id="cd06992">
    <property type="entry name" value="cupin_GDO-like_C"/>
    <property type="match status" value="1"/>
</dbReference>
<dbReference type="GO" id="GO:0016702">
    <property type="term" value="F:oxidoreductase activity, acting on single donors with incorporation of molecular oxygen, incorporation of two atoms of oxygen"/>
    <property type="evidence" value="ECO:0007669"/>
    <property type="project" value="UniProtKB-ARBA"/>
</dbReference>
<dbReference type="PANTHER" id="PTHR41517">
    <property type="entry name" value="1,2-DIOXYGENASE PROTEIN-RELATED"/>
    <property type="match status" value="1"/>
</dbReference>
<evidence type="ECO:0000256" key="1">
    <source>
        <dbReference type="ARBA" id="ARBA00022964"/>
    </source>
</evidence>
<organism evidence="5 6">
    <name type="scientific">Corynebacterium hylobatis</name>
    <dbReference type="NCBI Taxonomy" id="1859290"/>
    <lineage>
        <taxon>Bacteria</taxon>
        <taxon>Bacillati</taxon>
        <taxon>Actinomycetota</taxon>
        <taxon>Actinomycetes</taxon>
        <taxon>Mycobacteriales</taxon>
        <taxon>Corynebacteriaceae</taxon>
        <taxon>Corynebacterium</taxon>
    </lineage>
</organism>
<accession>A0A3S0B5T0</accession>
<reference evidence="5 6" key="1">
    <citation type="submission" date="2018-12" db="EMBL/GenBank/DDBJ databases">
        <title>YIM 101343 draft genome.</title>
        <authorList>
            <person name="Chen X."/>
        </authorList>
    </citation>
    <scope>NUCLEOTIDE SEQUENCE [LARGE SCALE GENOMIC DNA]</scope>
    <source>
        <strain evidence="5 6">YIM 101343</strain>
    </source>
</reference>
<feature type="region of interest" description="Disordered" evidence="3">
    <location>
        <begin position="1"/>
        <end position="20"/>
    </location>
</feature>
<evidence type="ECO:0000256" key="3">
    <source>
        <dbReference type="SAM" id="MobiDB-lite"/>
    </source>
</evidence>
<sequence>MSNQSTVITSAPNQPEPSPELDALYADFEANSTAPLWTQTSDLMPEHPKPSAVPHVWEWAKLKKIAQRSGELVPVGRGGERRAIGLKNPGLAPTAYATPTLWAAIQWLGPGETAPEHRHSQNAFRFVVEGEGVWTVVNGDPVAMRRGDLLLTPGWCFHGHHNDTGHPMAWIDGLDAPFVHDMDFGFFEYGSERVTDEATPATSRAERMWAHPGLTPLSHQESTVATPVAAYRWEYTDQALTDQLALEDEGYPATVEPGHAAIKYTNPTNGGDVLPTIRCEFHRLRPETRTAPRREVGSSVWQVFEGTGEVELDGEVTRLTKGDLFVVPSWTSWSLRSESQLDLFRFSDAPIVERLQFQRVYLPETGHYLPGSRG</sequence>
<protein>
    <submittedName>
        <fullName evidence="5">Cupin domain-containing protein</fullName>
    </submittedName>
</protein>
<dbReference type="InterPro" id="IPR011051">
    <property type="entry name" value="RmlC_Cupin_sf"/>
</dbReference>
<dbReference type="InterPro" id="IPR047183">
    <property type="entry name" value="GDO-like"/>
</dbReference>
<feature type="domain" description="Cupin type-2" evidence="4">
    <location>
        <begin position="286"/>
        <end position="339"/>
    </location>
</feature>
<dbReference type="CDD" id="cd02216">
    <property type="entry name" value="cupin_GDO-like_N"/>
    <property type="match status" value="1"/>
</dbReference>
<feature type="domain" description="Cupin type-2" evidence="4">
    <location>
        <begin position="108"/>
        <end position="172"/>
    </location>
</feature>
<dbReference type="OrthoDB" id="285029at2"/>
<feature type="compositionally biased region" description="Polar residues" evidence="3">
    <location>
        <begin position="1"/>
        <end position="13"/>
    </location>
</feature>
<dbReference type="AlphaFoldDB" id="A0A3S0B5T0"/>